<dbReference type="EMBL" id="WOYG01000001">
    <property type="protein sequence ID" value="NLV09904.1"/>
    <property type="molecule type" value="Genomic_DNA"/>
</dbReference>
<feature type="domain" description="Quinate/shikimate 5-dehydrogenase/glutamyl-tRNA reductase" evidence="16">
    <location>
        <begin position="172"/>
        <end position="293"/>
    </location>
</feature>
<feature type="domain" description="Tetrapyrrole biosynthesis glutamyl-tRNA reductase dimerisation" evidence="15">
    <location>
        <begin position="309"/>
        <end position="404"/>
    </location>
</feature>
<dbReference type="Gene3D" id="3.30.460.30">
    <property type="entry name" value="Glutamyl-tRNA reductase, N-terminal domain"/>
    <property type="match status" value="1"/>
</dbReference>
<evidence type="ECO:0000259" key="17">
    <source>
        <dbReference type="Pfam" id="PF05201"/>
    </source>
</evidence>
<accession>A0A847UEP1</accession>
<dbReference type="AlphaFoldDB" id="A0A847UEP1"/>
<dbReference type="HAMAP" id="MF_00087">
    <property type="entry name" value="Glu_tRNA_reductase"/>
    <property type="match status" value="1"/>
</dbReference>
<evidence type="ECO:0000256" key="14">
    <source>
        <dbReference type="SAM" id="MobiDB-lite"/>
    </source>
</evidence>
<dbReference type="NCBIfam" id="TIGR01035">
    <property type="entry name" value="hemA"/>
    <property type="match status" value="1"/>
</dbReference>
<feature type="binding site" evidence="8 10">
    <location>
        <begin position="52"/>
        <end position="55"/>
    </location>
    <ligand>
        <name>substrate</name>
    </ligand>
</feature>
<evidence type="ECO:0000256" key="8">
    <source>
        <dbReference type="HAMAP-Rule" id="MF_00087"/>
    </source>
</evidence>
<dbReference type="PANTHER" id="PTHR43013">
    <property type="entry name" value="GLUTAMYL-TRNA REDUCTASE"/>
    <property type="match status" value="1"/>
</dbReference>
<evidence type="ECO:0000256" key="5">
    <source>
        <dbReference type="ARBA" id="ARBA00023002"/>
    </source>
</evidence>
<dbReference type="GO" id="GO:0050661">
    <property type="term" value="F:NADP binding"/>
    <property type="evidence" value="ECO:0007669"/>
    <property type="project" value="InterPro"/>
</dbReference>
<evidence type="ECO:0000313" key="19">
    <source>
        <dbReference type="Proteomes" id="UP000608662"/>
    </source>
</evidence>
<dbReference type="InterPro" id="IPR015896">
    <property type="entry name" value="4pyrrol_synth_GluRdtase_dimer"/>
</dbReference>
<protein>
    <recommendedName>
        <fullName evidence="3 8">Glutamyl-tRNA reductase</fullName>
        <shortName evidence="8">GluTR</shortName>
        <ecNumber evidence="3 8">1.2.1.70</ecNumber>
    </recommendedName>
</protein>
<comment type="domain">
    <text evidence="8">Possesses an unusual extended V-shaped dimeric structure with each monomer consisting of three distinct domains arranged along a curved 'spinal' alpha-helix. The N-terminal catalytic domain specifically recognizes the glutamate moiety of the substrate. The second domain is the NADPH-binding domain, and the third C-terminal domain is responsible for dimerization.</text>
</comment>
<proteinExistence type="inferred from homology"/>
<dbReference type="SUPFAM" id="SSF69742">
    <property type="entry name" value="Glutamyl tRNA-reductase catalytic, N-terminal domain"/>
    <property type="match status" value="1"/>
</dbReference>
<evidence type="ECO:0000256" key="11">
    <source>
        <dbReference type="PIRSR" id="PIRSR000445-3"/>
    </source>
</evidence>
<dbReference type="CDD" id="cd05213">
    <property type="entry name" value="NAD_bind_Glutamyl_tRNA_reduct"/>
    <property type="match status" value="1"/>
</dbReference>
<feature type="binding site" evidence="8 10">
    <location>
        <begin position="108"/>
        <end position="110"/>
    </location>
    <ligand>
        <name>substrate</name>
    </ligand>
</feature>
<comment type="caution">
    <text evidence="18">The sequence shown here is derived from an EMBL/GenBank/DDBJ whole genome shotgun (WGS) entry which is preliminary data.</text>
</comment>
<gene>
    <name evidence="8" type="primary">hemA</name>
    <name evidence="18" type="ORF">GOC74_08180</name>
</gene>
<evidence type="ECO:0000256" key="7">
    <source>
        <dbReference type="ARBA" id="ARBA00047464"/>
    </source>
</evidence>
<evidence type="ECO:0000256" key="2">
    <source>
        <dbReference type="ARBA" id="ARBA00005916"/>
    </source>
</evidence>
<comment type="catalytic activity">
    <reaction evidence="7 8 13">
        <text>(S)-4-amino-5-oxopentanoate + tRNA(Glu) + NADP(+) = L-glutamyl-tRNA(Glu) + NADPH + H(+)</text>
        <dbReference type="Rhea" id="RHEA:12344"/>
        <dbReference type="Rhea" id="RHEA-COMP:9663"/>
        <dbReference type="Rhea" id="RHEA-COMP:9680"/>
        <dbReference type="ChEBI" id="CHEBI:15378"/>
        <dbReference type="ChEBI" id="CHEBI:57501"/>
        <dbReference type="ChEBI" id="CHEBI:57783"/>
        <dbReference type="ChEBI" id="CHEBI:58349"/>
        <dbReference type="ChEBI" id="CHEBI:78442"/>
        <dbReference type="ChEBI" id="CHEBI:78520"/>
        <dbReference type="EC" id="1.2.1.70"/>
    </reaction>
</comment>
<dbReference type="InterPro" id="IPR006151">
    <property type="entry name" value="Shikm_DH/Glu-tRNA_Rdtase"/>
</dbReference>
<dbReference type="Pfam" id="PF00745">
    <property type="entry name" value="GlutR_dimer"/>
    <property type="match status" value="1"/>
</dbReference>
<dbReference type="InterPro" id="IPR015895">
    <property type="entry name" value="4pyrrol_synth_GluRdtase_N"/>
</dbReference>
<comment type="miscellaneous">
    <text evidence="8">During catalysis, the active site Cys acts as a nucleophile attacking the alpha-carbonyl group of tRNA-bound glutamate with the formation of a thioester intermediate between enzyme and glutamate, and the concomitant release of tRNA(Glu). The thioester intermediate is finally reduced by direct hydride transfer from NADPH, to form the product GSA.</text>
</comment>
<comment type="pathway">
    <text evidence="1 8 13">Porphyrin-containing compound metabolism; protoporphyrin-IX biosynthesis; 5-aminolevulinate from L-glutamyl-tRNA(Glu): step 1/2.</text>
</comment>
<feature type="binding site" evidence="8 11">
    <location>
        <begin position="182"/>
        <end position="187"/>
    </location>
    <ligand>
        <name>NADP(+)</name>
        <dbReference type="ChEBI" id="CHEBI:58349"/>
    </ligand>
</feature>
<feature type="binding site" evidence="8 10">
    <location>
        <position position="103"/>
    </location>
    <ligand>
        <name>substrate</name>
    </ligand>
</feature>
<keyword evidence="4 8" id="KW-0521">NADP</keyword>
<evidence type="ECO:0000259" key="16">
    <source>
        <dbReference type="Pfam" id="PF01488"/>
    </source>
</evidence>
<dbReference type="SUPFAM" id="SSF69075">
    <property type="entry name" value="Glutamyl tRNA-reductase dimerization domain"/>
    <property type="match status" value="1"/>
</dbReference>
<comment type="function">
    <text evidence="8">Catalyzes the NADPH-dependent reduction of glutamyl-tRNA(Glu) to glutamate 1-semialdehyde (GSA).</text>
</comment>
<dbReference type="SUPFAM" id="SSF51735">
    <property type="entry name" value="NAD(P)-binding Rossmann-fold domains"/>
    <property type="match status" value="1"/>
</dbReference>
<comment type="similarity">
    <text evidence="2 8 13">Belongs to the glutamyl-tRNA reductase family.</text>
</comment>
<dbReference type="Pfam" id="PF05201">
    <property type="entry name" value="GlutR_N"/>
    <property type="match status" value="1"/>
</dbReference>
<feature type="compositionally biased region" description="Basic and acidic residues" evidence="14">
    <location>
        <begin position="14"/>
        <end position="32"/>
    </location>
</feature>
<keyword evidence="6 8" id="KW-0627">Porphyrin biosynthesis</keyword>
<dbReference type="EC" id="1.2.1.70" evidence="3 8"/>
<dbReference type="InterPro" id="IPR036343">
    <property type="entry name" value="GluRdtase_N_sf"/>
</dbReference>
<reference evidence="18" key="1">
    <citation type="submission" date="2019-12" db="EMBL/GenBank/DDBJ databases">
        <title>Whole-genome sequence of Halomicrobium mukohataei pws1.</title>
        <authorList>
            <person name="Verma D.K."/>
            <person name="Gopal K."/>
            <person name="Prasad E.S."/>
        </authorList>
    </citation>
    <scope>NUCLEOTIDE SEQUENCE</scope>
    <source>
        <strain evidence="18">Pws1</strain>
    </source>
</reference>
<dbReference type="InterPro" id="IPR018214">
    <property type="entry name" value="GluRdtase_CS"/>
</dbReference>
<dbReference type="InterPro" id="IPR036453">
    <property type="entry name" value="GluRdtase_dimer_dom_sf"/>
</dbReference>
<dbReference type="FunFam" id="3.30.460.30:FF:000001">
    <property type="entry name" value="Glutamyl-tRNA reductase"/>
    <property type="match status" value="1"/>
</dbReference>
<dbReference type="Proteomes" id="UP000608662">
    <property type="component" value="Unassembled WGS sequence"/>
</dbReference>
<feature type="region of interest" description="Disordered" evidence="14">
    <location>
        <begin position="1"/>
        <end position="32"/>
    </location>
</feature>
<dbReference type="RefSeq" id="WP_170093683.1">
    <property type="nucleotide sequence ID" value="NZ_WOYG01000001.1"/>
</dbReference>
<evidence type="ECO:0000256" key="1">
    <source>
        <dbReference type="ARBA" id="ARBA00005059"/>
    </source>
</evidence>
<dbReference type="UniPathway" id="UPA00251">
    <property type="reaction ID" value="UER00316"/>
</dbReference>
<dbReference type="PIRSF" id="PIRSF000445">
    <property type="entry name" value="4pyrrol_synth_GluRdtase"/>
    <property type="match status" value="1"/>
</dbReference>
<evidence type="ECO:0000259" key="15">
    <source>
        <dbReference type="Pfam" id="PF00745"/>
    </source>
</evidence>
<evidence type="ECO:0000256" key="4">
    <source>
        <dbReference type="ARBA" id="ARBA00022857"/>
    </source>
</evidence>
<dbReference type="InterPro" id="IPR036291">
    <property type="entry name" value="NAD(P)-bd_dom_sf"/>
</dbReference>
<name>A0A847UEP1_9EURY</name>
<evidence type="ECO:0000256" key="12">
    <source>
        <dbReference type="PIRSR" id="PIRSR000445-4"/>
    </source>
</evidence>
<evidence type="ECO:0000256" key="13">
    <source>
        <dbReference type="RuleBase" id="RU000584"/>
    </source>
</evidence>
<keyword evidence="5 8" id="KW-0560">Oxidoreductase</keyword>
<evidence type="ECO:0000256" key="6">
    <source>
        <dbReference type="ARBA" id="ARBA00023244"/>
    </source>
</evidence>
<sequence length="447" mass="47498">MKAGTGVISGVSVAHEHATVEDRETAATESQRHAVESLLTDPAVEEAFALQTCNRIEGYVVTEEGTEDALSLFTESVDDDAVVRMGHEESLRHLLRVAAGLESIVLGEDQILGQVRRAYQDARAVGGIGSVLEDGITKAIHVGERARTETAINEGSVSIASAAVGLATDECTLDGETGLVVGAGEMGTRAAKSLAPTVDRLVVANRTVPNAEYVAETVDVAATAVSLDAVESLLSEARVVVSATGSPEPQLDTETLATAGETFVVDIAQPRDVPTDADTLSNVTVCDMDTLESLTEETRDQRRTAATAVETMVDEEFDRLLNQYKRKRADQVISAMYESADHVKASELQTAFSKLDLDDDQQAVVESMADAIVSQLLAAPTQSLREAAQEDDWSTINTALQLFDPDFGPDTTAGGPPAFSEGMSVEDIPEGMREEIPASMLDQLSDD</sequence>
<feature type="active site" description="Nucleophile" evidence="8 9">
    <location>
        <position position="53"/>
    </location>
</feature>
<dbReference type="InterPro" id="IPR000343">
    <property type="entry name" value="4pyrrol_synth_GluRdtase"/>
</dbReference>
<feature type="site" description="Important for activity" evidence="8 12">
    <location>
        <position position="93"/>
    </location>
</feature>
<dbReference type="GO" id="GO:0008883">
    <property type="term" value="F:glutamyl-tRNA reductase activity"/>
    <property type="evidence" value="ECO:0007669"/>
    <property type="project" value="UniProtKB-UniRule"/>
</dbReference>
<comment type="subunit">
    <text evidence="8">Homodimer.</text>
</comment>
<dbReference type="PROSITE" id="PS00747">
    <property type="entry name" value="GLUTR"/>
    <property type="match status" value="1"/>
</dbReference>
<organism evidence="18 19">
    <name type="scientific">Halomicrobium mukohataei</name>
    <dbReference type="NCBI Taxonomy" id="57705"/>
    <lineage>
        <taxon>Archaea</taxon>
        <taxon>Methanobacteriati</taxon>
        <taxon>Methanobacteriota</taxon>
        <taxon>Stenosarchaea group</taxon>
        <taxon>Halobacteria</taxon>
        <taxon>Halobacteriales</taxon>
        <taxon>Haloarculaceae</taxon>
        <taxon>Halomicrobium</taxon>
    </lineage>
</organism>
<feature type="binding site" evidence="8 10">
    <location>
        <position position="114"/>
    </location>
    <ligand>
        <name>substrate</name>
    </ligand>
</feature>
<evidence type="ECO:0000256" key="3">
    <source>
        <dbReference type="ARBA" id="ARBA00012970"/>
    </source>
</evidence>
<dbReference type="Gene3D" id="3.40.50.720">
    <property type="entry name" value="NAD(P)-binding Rossmann-like Domain"/>
    <property type="match status" value="1"/>
</dbReference>
<evidence type="ECO:0000256" key="10">
    <source>
        <dbReference type="PIRSR" id="PIRSR000445-2"/>
    </source>
</evidence>
<evidence type="ECO:0000313" key="18">
    <source>
        <dbReference type="EMBL" id="NLV09904.1"/>
    </source>
</evidence>
<dbReference type="PANTHER" id="PTHR43013:SF1">
    <property type="entry name" value="GLUTAMYL-TRNA REDUCTASE"/>
    <property type="match status" value="1"/>
</dbReference>
<dbReference type="Pfam" id="PF01488">
    <property type="entry name" value="Shikimate_DH"/>
    <property type="match status" value="1"/>
</dbReference>
<dbReference type="GO" id="GO:0019353">
    <property type="term" value="P:protoporphyrinogen IX biosynthetic process from glutamate"/>
    <property type="evidence" value="ECO:0007669"/>
    <property type="project" value="TreeGrafter"/>
</dbReference>
<feature type="domain" description="Glutamyl-tRNA reductase N-terminal" evidence="17">
    <location>
        <begin position="11"/>
        <end position="150"/>
    </location>
</feature>
<evidence type="ECO:0000256" key="9">
    <source>
        <dbReference type="PIRSR" id="PIRSR000445-1"/>
    </source>
</evidence>